<protein>
    <submittedName>
        <fullName evidence="2">Uncharacterized protein</fullName>
    </submittedName>
</protein>
<evidence type="ECO:0000256" key="1">
    <source>
        <dbReference type="SAM" id="MobiDB-lite"/>
    </source>
</evidence>
<dbReference type="GO" id="GO:0019888">
    <property type="term" value="F:protein phosphatase regulator activity"/>
    <property type="evidence" value="ECO:0007669"/>
    <property type="project" value="TreeGrafter"/>
</dbReference>
<accession>A0A6A4JR99</accession>
<feature type="region of interest" description="Disordered" evidence="1">
    <location>
        <begin position="232"/>
        <end position="304"/>
    </location>
</feature>
<dbReference type="GO" id="GO:0000164">
    <property type="term" value="C:protein phosphatase type 1 complex"/>
    <property type="evidence" value="ECO:0007669"/>
    <property type="project" value="TreeGrafter"/>
</dbReference>
<sequence length="488" mass="53874">MFDSYMPPSPVISRCYSSKANMNSFATTGHIPGNSLFSMNKFLGNVGNFNKKTHGVGPPGLKMPQVKGNGYDTGLDPIVKIVGGFVGSKSQAGSSNHRGREFSLWDVILDKIIESMEQPKQTPRKCGDAGGKKVPSIEGFAMIGVRKFSVNDTGYLGCFRKLSAVKQECGECVCRTQFPELGQGQQCDLEKTKTIDGATGAEMKDFTFKSQDCYTPDLTDCSLNSTDSTEVTSVHEQPFDLTPPPSVENCGISNDPLNESPVWESNPAQPTEKSSPFGPLSSSTQVASQRIISESEDDSIPSDILSSSIESHADTFPPHRKVQRSISECSADSDDSFIVFESTEDEPVIFDESDDDDDCSTDEDLDDIDNCVLISHNCDFYSPQRTLSRLEEANLKWNKTYGSVPTKSKSDKSCASKKVKFAEGKDLAKVKRLVTWEFAHRAARVGPWEMYHRDSERFKSRISSLSSVISPVLAQKHRKKIYTQRFQT</sequence>
<reference evidence="2" key="1">
    <citation type="journal article" date="2021" name="Mol. Ecol. Resour.">
        <title>Apolygus lucorum genome provides insights into omnivorousness and mesophyll feeding.</title>
        <authorList>
            <person name="Liu Y."/>
            <person name="Liu H."/>
            <person name="Wang H."/>
            <person name="Huang T."/>
            <person name="Liu B."/>
            <person name="Yang B."/>
            <person name="Yin L."/>
            <person name="Li B."/>
            <person name="Zhang Y."/>
            <person name="Zhang S."/>
            <person name="Jiang F."/>
            <person name="Zhang X."/>
            <person name="Ren Y."/>
            <person name="Wang B."/>
            <person name="Wang S."/>
            <person name="Lu Y."/>
            <person name="Wu K."/>
            <person name="Fan W."/>
            <person name="Wang G."/>
        </authorList>
    </citation>
    <scope>NUCLEOTIDE SEQUENCE</scope>
    <source>
        <strain evidence="2">12Hb</strain>
    </source>
</reference>
<comment type="caution">
    <text evidence="2">The sequence shown here is derived from an EMBL/GenBank/DDBJ whole genome shotgun (WGS) entry which is preliminary data.</text>
</comment>
<dbReference type="GO" id="GO:0034976">
    <property type="term" value="P:response to endoplasmic reticulum stress"/>
    <property type="evidence" value="ECO:0007669"/>
    <property type="project" value="TreeGrafter"/>
</dbReference>
<feature type="compositionally biased region" description="Polar residues" evidence="1">
    <location>
        <begin position="266"/>
        <end position="290"/>
    </location>
</feature>
<dbReference type="Proteomes" id="UP000466442">
    <property type="component" value="Unassembled WGS sequence"/>
</dbReference>
<dbReference type="OrthoDB" id="5976067at2759"/>
<dbReference type="GO" id="GO:0005783">
    <property type="term" value="C:endoplasmic reticulum"/>
    <property type="evidence" value="ECO:0007669"/>
    <property type="project" value="TreeGrafter"/>
</dbReference>
<evidence type="ECO:0000313" key="2">
    <source>
        <dbReference type="EMBL" id="KAF6207794.1"/>
    </source>
</evidence>
<name>A0A6A4JR99_APOLU</name>
<proteinExistence type="predicted"/>
<dbReference type="EMBL" id="WIXP02000007">
    <property type="protein sequence ID" value="KAF6207794.1"/>
    <property type="molecule type" value="Genomic_DNA"/>
</dbReference>
<keyword evidence="3" id="KW-1185">Reference proteome</keyword>
<dbReference type="PANTHER" id="PTHR16489:SF12">
    <property type="entry name" value="GH11727P"/>
    <property type="match status" value="1"/>
</dbReference>
<dbReference type="PANTHER" id="PTHR16489">
    <property type="entry name" value="GH11727P"/>
    <property type="match status" value="1"/>
</dbReference>
<dbReference type="AlphaFoldDB" id="A0A6A4JR99"/>
<evidence type="ECO:0000313" key="3">
    <source>
        <dbReference type="Proteomes" id="UP000466442"/>
    </source>
</evidence>
<gene>
    <name evidence="2" type="ORF">GE061_016242</name>
</gene>
<organism evidence="2 3">
    <name type="scientific">Apolygus lucorum</name>
    <name type="common">Small green plant bug</name>
    <name type="synonym">Lygocoris lucorum</name>
    <dbReference type="NCBI Taxonomy" id="248454"/>
    <lineage>
        <taxon>Eukaryota</taxon>
        <taxon>Metazoa</taxon>
        <taxon>Ecdysozoa</taxon>
        <taxon>Arthropoda</taxon>
        <taxon>Hexapoda</taxon>
        <taxon>Insecta</taxon>
        <taxon>Pterygota</taxon>
        <taxon>Neoptera</taxon>
        <taxon>Paraneoptera</taxon>
        <taxon>Hemiptera</taxon>
        <taxon>Heteroptera</taxon>
        <taxon>Panheteroptera</taxon>
        <taxon>Cimicomorpha</taxon>
        <taxon>Miridae</taxon>
        <taxon>Mirini</taxon>
        <taxon>Apolygus</taxon>
    </lineage>
</organism>
<dbReference type="InterPro" id="IPR051254">
    <property type="entry name" value="PPP1R15"/>
</dbReference>